<dbReference type="InterPro" id="IPR049941">
    <property type="entry name" value="LPLAT_7/PORCN-like"/>
</dbReference>
<keyword evidence="2" id="KW-0808">Transferase</keyword>
<gene>
    <name evidence="8" type="ORF">OEZ85_008949</name>
</gene>
<dbReference type="EMBL" id="CP126208">
    <property type="protein sequence ID" value="WIA09554.1"/>
    <property type="molecule type" value="Genomic_DNA"/>
</dbReference>
<evidence type="ECO:0000256" key="7">
    <source>
        <dbReference type="SAM" id="Phobius"/>
    </source>
</evidence>
<sequence>MKALFSLSSNLIPVMQFERDFMQFTGLTLDLTRFAFAFIAAVLSGMLVRWIRNPAARNLFAAVVGLALVYYPFGSHVVHGVITSLATYLVMWLVPRKCGTLAWLICFPYLTVLHVANASGVNWNAGDLDFTGGQMVLTLKLISMAMCFQDANSKKPEELSNYQRAHVFAVLPSLLEFLGFVFCFGNLLAGPVIEFRDYQMWVRREGPWAPAARKVPWTGDFRAGVRAWATAMVSMVFYLTMEKVWNFRLLATPWYAAQPLLVKLVTMQIVGTTYRTRYYFAWSLGHCSLAFAGLDFLKWEDTHGENDKDGGRDQRVGVWGRCRNAQPLRVEFCESSRLLAQYWNTTTGTFLRRYVYERLTLPGRKPTFVTLMVTQLVSGVWHGLYPGYIMFFAGSAVLFAHSTVVYNYERAFLGEAPKNSRNPLWLLWWAVKVFLTKQGLDFLAMAFLWLTWKECVAAWASVYYLPLLYMVSVLVLGNLFPVKVKKGAKKAAAGDGSSAAAAAATGGAAAAGNGDGNGDGEGVVSGDHMYLGEGIKSALVDGAASRQDLTNGLKQE</sequence>
<accession>A0ABY8TKB1</accession>
<comment type="subcellular location">
    <subcellularLocation>
        <location evidence="1">Membrane</location>
        <topology evidence="1">Multi-pass membrane protein</topology>
    </subcellularLocation>
</comment>
<feature type="transmembrane region" description="Helical" evidence="7">
    <location>
        <begin position="55"/>
        <end position="71"/>
    </location>
</feature>
<evidence type="ECO:0000256" key="4">
    <source>
        <dbReference type="ARBA" id="ARBA00022989"/>
    </source>
</evidence>
<evidence type="ECO:0000256" key="3">
    <source>
        <dbReference type="ARBA" id="ARBA00022692"/>
    </source>
</evidence>
<evidence type="ECO:0000256" key="5">
    <source>
        <dbReference type="ARBA" id="ARBA00023136"/>
    </source>
</evidence>
<dbReference type="PANTHER" id="PTHR13906">
    <property type="entry name" value="PORCUPINE"/>
    <property type="match status" value="1"/>
</dbReference>
<dbReference type="PANTHER" id="PTHR13906:SF4">
    <property type="entry name" value="LYSOPHOSPHOLIPID ACYLTRANSFERASE 6"/>
    <property type="match status" value="1"/>
</dbReference>
<evidence type="ECO:0000256" key="1">
    <source>
        <dbReference type="ARBA" id="ARBA00004141"/>
    </source>
</evidence>
<organism evidence="8 9">
    <name type="scientific">Tetradesmus obliquus</name>
    <name type="common">Green alga</name>
    <name type="synonym">Acutodesmus obliquus</name>
    <dbReference type="NCBI Taxonomy" id="3088"/>
    <lineage>
        <taxon>Eukaryota</taxon>
        <taxon>Viridiplantae</taxon>
        <taxon>Chlorophyta</taxon>
        <taxon>core chlorophytes</taxon>
        <taxon>Chlorophyceae</taxon>
        <taxon>CS clade</taxon>
        <taxon>Sphaeropleales</taxon>
        <taxon>Scenedesmaceae</taxon>
        <taxon>Tetradesmus</taxon>
    </lineage>
</organism>
<feature type="transmembrane region" description="Helical" evidence="7">
    <location>
        <begin position="456"/>
        <end position="480"/>
    </location>
</feature>
<reference evidence="8 9" key="1">
    <citation type="submission" date="2023-05" db="EMBL/GenBank/DDBJ databases">
        <title>A 100% complete, gapless, phased diploid assembly of the Scenedesmus obliquus UTEX 3031 genome.</title>
        <authorList>
            <person name="Biondi T.C."/>
            <person name="Hanschen E.R."/>
            <person name="Kwon T."/>
            <person name="Eng W."/>
            <person name="Kruse C.P.S."/>
            <person name="Koehler S.I."/>
            <person name="Kunde Y."/>
            <person name="Gleasner C.D."/>
            <person name="You Mak K.T."/>
            <person name="Polle J."/>
            <person name="Hovde B.T."/>
            <person name="Starkenburg S.R."/>
        </authorList>
    </citation>
    <scope>NUCLEOTIDE SEQUENCE [LARGE SCALE GENOMIC DNA]</scope>
    <source>
        <strain evidence="8 9">DOE0152z</strain>
    </source>
</reference>
<feature type="transmembrane region" description="Helical" evidence="7">
    <location>
        <begin position="388"/>
        <end position="406"/>
    </location>
</feature>
<keyword evidence="3 7" id="KW-0812">Transmembrane</keyword>
<evidence type="ECO:0000313" key="9">
    <source>
        <dbReference type="Proteomes" id="UP001244341"/>
    </source>
</evidence>
<evidence type="ECO:0000256" key="2">
    <source>
        <dbReference type="ARBA" id="ARBA00022679"/>
    </source>
</evidence>
<feature type="transmembrane region" description="Helical" evidence="7">
    <location>
        <begin position="31"/>
        <end position="48"/>
    </location>
</feature>
<keyword evidence="5 7" id="KW-0472">Membrane</keyword>
<dbReference type="Proteomes" id="UP001244341">
    <property type="component" value="Chromosome 1b"/>
</dbReference>
<keyword evidence="6" id="KW-0012">Acyltransferase</keyword>
<feature type="transmembrane region" description="Helical" evidence="7">
    <location>
        <begin position="77"/>
        <end position="94"/>
    </location>
</feature>
<dbReference type="Pfam" id="PF03062">
    <property type="entry name" value="MBOAT"/>
    <property type="match status" value="1"/>
</dbReference>
<feature type="transmembrane region" description="Helical" evidence="7">
    <location>
        <begin position="168"/>
        <end position="193"/>
    </location>
</feature>
<evidence type="ECO:0000256" key="6">
    <source>
        <dbReference type="ARBA" id="ARBA00023315"/>
    </source>
</evidence>
<keyword evidence="4 7" id="KW-1133">Transmembrane helix</keyword>
<name>A0ABY8TKB1_TETOB</name>
<keyword evidence="9" id="KW-1185">Reference proteome</keyword>
<feature type="transmembrane region" description="Helical" evidence="7">
    <location>
        <begin position="101"/>
        <end position="118"/>
    </location>
</feature>
<protein>
    <submittedName>
        <fullName evidence="8">Uncharacterized protein</fullName>
    </submittedName>
</protein>
<feature type="transmembrane region" description="Helical" evidence="7">
    <location>
        <begin position="426"/>
        <end position="450"/>
    </location>
</feature>
<evidence type="ECO:0000313" key="8">
    <source>
        <dbReference type="EMBL" id="WIA09554.1"/>
    </source>
</evidence>
<proteinExistence type="predicted"/>
<dbReference type="InterPro" id="IPR004299">
    <property type="entry name" value="MBOAT_fam"/>
</dbReference>